<dbReference type="InterPro" id="IPR053171">
    <property type="entry name" value="Viral_Tip_Attach_Protein"/>
</dbReference>
<dbReference type="PANTHER" id="PTHR36251:SF2">
    <property type="entry name" value="GIFSY-2 PROPHAGE HOST SPECIFICITY PROTEIN J, PHAGE LAMBDA"/>
    <property type="match status" value="1"/>
</dbReference>
<feature type="region of interest" description="Disordered" evidence="2">
    <location>
        <begin position="2734"/>
        <end position="2754"/>
    </location>
</feature>
<dbReference type="InterPro" id="IPR036116">
    <property type="entry name" value="FN3_sf"/>
</dbReference>
<dbReference type="Pfam" id="PF13550">
    <property type="entry name" value="Phage-tail_3"/>
    <property type="match status" value="1"/>
</dbReference>
<dbReference type="InterPro" id="IPR013783">
    <property type="entry name" value="Ig-like_fold"/>
</dbReference>
<dbReference type="EMBL" id="SDCJ01000016">
    <property type="protein sequence ID" value="TCX36650.1"/>
    <property type="molecule type" value="Genomic_DNA"/>
</dbReference>
<dbReference type="PANTHER" id="PTHR36251">
    <property type="entry name" value="FELS-1 PROPHAGE HOST SPECIFICITY PROTEIN-RELATED"/>
    <property type="match status" value="1"/>
</dbReference>
<dbReference type="Pfam" id="PF15711">
    <property type="entry name" value="ILEI"/>
    <property type="match status" value="1"/>
</dbReference>
<feature type="domain" description="Fibronectin type-III" evidence="3">
    <location>
        <begin position="654"/>
        <end position="749"/>
    </location>
</feature>
<feature type="coiled-coil region" evidence="1">
    <location>
        <begin position="885"/>
        <end position="916"/>
    </location>
</feature>
<dbReference type="CDD" id="cd00063">
    <property type="entry name" value="FN3"/>
    <property type="match status" value="1"/>
</dbReference>
<gene>
    <name evidence="4" type="ORF">ETE75_20535</name>
</gene>
<dbReference type="InterPro" id="IPR032876">
    <property type="entry name" value="J_dom"/>
</dbReference>
<dbReference type="InterPro" id="IPR039477">
    <property type="entry name" value="ILEI/PANDER_dom"/>
</dbReference>
<dbReference type="Gene3D" id="1.20.5.340">
    <property type="match status" value="4"/>
</dbReference>
<dbReference type="InterPro" id="IPR015406">
    <property type="entry name" value="GpJ_CSF"/>
</dbReference>
<dbReference type="Gene3D" id="2.60.40.10">
    <property type="entry name" value="Immunoglobulins"/>
    <property type="match status" value="1"/>
</dbReference>
<organism evidence="4">
    <name type="scientific">Klebsiella pneumoniae</name>
    <dbReference type="NCBI Taxonomy" id="573"/>
    <lineage>
        <taxon>Bacteria</taxon>
        <taxon>Pseudomonadati</taxon>
        <taxon>Pseudomonadota</taxon>
        <taxon>Gammaproteobacteria</taxon>
        <taxon>Enterobacterales</taxon>
        <taxon>Enterobacteriaceae</taxon>
        <taxon>Klebsiella/Raoultella group</taxon>
        <taxon>Klebsiella</taxon>
        <taxon>Klebsiella pneumoniae complex</taxon>
    </lineage>
</organism>
<evidence type="ECO:0000313" key="4">
    <source>
        <dbReference type="EMBL" id="TCX36650.1"/>
    </source>
</evidence>
<evidence type="ECO:0000256" key="1">
    <source>
        <dbReference type="SAM" id="Coils"/>
    </source>
</evidence>
<sequence length="4289" mass="454527">MEVPNFKKNRLSQLVAHGLIISGRGGSKGGGSSRTPVEANDTVNSRAMASVLDLLGEGVIGGLIDGAKSIFLNDTPLQNSDNSYNFSGVTWWFRDGSQDQSVIDGFDFIETPKSVGRQLKQTSQVNVSLDSADSDRVRVVMKFPSLRSIDKKSGDTNGTTVQFKFQIDAGNGGGFVDVVAEGESNATISLTAKKTGVYYRSYVLDLPKPAKAYTLRAIRLTEDHTDNSYLYDDTYIDSIGEIVNTSLNYPNSALVGLKINSEQFGSSMPTRSYLIKGLKIRVPSNYNADTNSYDGNWDGTFKLASSSNPAWILFDLLTNTRYGLGQFVQESMINIGELYQIGRYCDAYVDDGFGGKEKRFAINTQITSRQDAYRVVQDIAGAFRGMVYWAGGMVHITQDSPADPVMLFSNSNVVNGSFAYKGSARKDRYSVALITYNNKEDGYKQSVEYVEDQEAIKRYGIRKTESVAFGCTSRGQAHRVGLWTLYTSRMESDVITFAVGMDSVFLMPGDIVLIADKFRAGRRNSGRIIGYTSNSIKLDAPVDLTSVGNHITFLSAEGKMVGRDILENGKNITTVTFKTALSSNETPVSDAVWVIAQPDLTPLQARVVSVAEGDDGTSFNITAIQNNPTKYEAIDSGAQLIPQNTTVLDPTFSKPSGLAITEGTYLSSPGNLSVSLTATWQGKSAQYYISWRRSDAGNVSNWKSERVTEEQFELRGVAENGQYDFQVYAVSVGGRKTDPISITYKVLGTMTAPDAPTGLTAVGDYRSIVLNWVNPASVDLDHIEVLASKTNDKSKAQLIAKVSGTTFSHNGLEDSVTWYYWVRAANKRGMLSALNSPLATTATTRDVLSFLQNKITESELGQALITDINSKAVATEVDAAIDDAKSQATNQVNSARAEAANAVSQAQKTLDSLIKQEVTDRKSAVADEAKQRAKAIADEADARTKAISDEATARADAISKEVTARDKAIADEATARAKAVADEASARASAISDSIAVEANARAKAISDSASTLSAKIDKEASDRAAAVSALDTKTANALSSETSSRIAAISDEAKTRADAILQEQNSRKADISTLKTQVQTSTDSLAQQISQVAAGTGEQFDSLNIWYFDTSNEGWTEDDNGNTPMSVTSDGWLRSASSTASYRSPNYMAIDAAAYRFVKLRLKKVGSPVWAGKLFWIGTSEGGWSDARSLTINEPEYDANGVATLTIHDIDWRSSETIRRFRFDFLKNQDSKNYVQIDWIAVGRPTPGAGMAALQAEQTARANADAAEAANRNTLAVQIRGSYDGNDLSKVSSGLIFQEQQARVTADKAEATARQSLETKVNDSVSSINKSLDTLNTQDKAMASDISGLKSSLGNKADASALQTLKTTVDQQGSSISTQGQSITKLQNDLNTTNTNVGKKADQTALVSLQGTVTQQGKDITSANSSITNLKTSLDATNSNLAKKADASAVGDLSSRVSATEDKVSSQGDSIVQLNNSLNNALADSDASSKTPNNLIVNPSFERGTDGYIGVSSLSTVVAIQIPHVGTKALKIDPGSSVSPGQYIDFVKGRTYEIGVWAKQVSGTTDNGQGNNKLRVGNSAGAPVFEVPFANLTVDWTKVSKRWKATETGSLPVTLSNYLTAGNRYFDDFYVIDVTDSVAIDANASALSSLQNTVTQQGKDISSQSTSITDLNNSLKTTNDNVAKKADSSAVQTLQNTVTQQGKDISAATSDISSLKNSLATTDGNVAKKADASALQSLQNTVTQQGKDLTSVGSRTTALENNLKATNDNVANKADASALSTLQNTVSQHGNSIASQSDSITSLKNSVGSLVNMGDNLVQDSSFDNGGQTFRTQQNSGTSGSIVAFGAFGENSAGVRMVKVNSTSPGLFANGKLPVPVNGARKYRYIVRAKGVSGAMNMLLRRWNFNGNTEGAYEDKNNTLTTDWQTITWDTSFSPKDGVNGQSFGIYCHPANAEIWIDSFQVFDITDAFNNDTTASALSNLSTTVSQQGSTVTSQGTAITKLQNDLSSTKTDVSKKADSTALQTLQNTVTDQGKTLTSQGNAITALTGTVDTVKGDVAKKADATALNNLSTRVSNAEDKISSSSDAITSLNSSLNQQSKRGANILPDGTFESYSSGYNITNGRVIVTTDDSHGGNKCIRVTRPNDYNANATDNSDNHIFSGFQVRDNAVFYMECWVKLDAKSTAMASNAQISIGLSLQYQDNSWQWPAVTKAAKDLSADAWMKVSGYLKSSKSGIKQAMVRISIPNVSSVKAGNSFLIDDLIITDVTDAYNAQQTADATASAVSTLQTTVSKQGDSITSQGDSITTLNNGLATANKAIGTKADASALQTLQNVVNQQGKNVASNTSDVTALSNQIINGTQNTWSRRIYKCQLSNAATEPTFSDIQGLSPVFMDEVADAAKMDFSGAGSYVVAHYKAMVRVASDTTIAVSPGSRVFDDSGAVYVNGVRQAAALAGTAVLNFTLSAGWNTVEFLINQWTGNAYVNLGFKLGDKVAELYSGLGVSSLSSALNSISSNVSKVGDQVSSNSTAITSLKNGLSDTNSTVAKKADATALQTLQNTVTQQGKDIASQSDSVTKLSNALNNVSIGGVNLIKNSGDMTGWSGKTNEIFRGNAVISATLKAGSSYRDLKEIILDAPVDNAEYVYSFFAKGGENGQSMTAYFYNPNSTTSSVSSQGVSGGDVDGRMSFTLTTEWVRYWVKWKQKSGTGSKRLILARIQASSTKDQTVSITSPKLEVGNMPTEWSPAPSDMASSNDLSSLKTTVDANSGAIQSVTSRVQKTEDSISTQNTAITKLQSDLSSTNNLVSTKADSAALQTLSGRVDKTESSISTQNDAITKLNSSLDTTNKAVAKKAEQSSLDTLSGRVSSTENGITAANSSITSLNAAIRAENASSGDLITNPTFDPQYAQMGFTVVTTDTDGVPANCPFKYAAKLASRDHHPNFNTIVATLGDVFEISVLVACGAGNADFNLYIGTANGPTGGIGGPLYSGGNTKATSAWTRVTWKFTVSQAMVAKGYIRPFLQINQSSPFGTIWYVTDWHMRNITAASKAQDTANATSKAVDSLTSTVNQQGSDISSIGSRTTSLENGLSTTNANVAKKADASALQTLQNSVTQQGKDISSQGTRVTSIENSLTSGANLIPNAKMLNGAQGWAGAATTVDGYAAVESSSAWQPSSPPFEVTPGDTLDLSMMCLANVEITFGWGLRFDGPSLNNKVIYASNLSYQAGEKKAVSGTFVVPVGATTARLQPNTGATASLTVYNVVVTRRDAGTMANSSAIDSLTSTVKTQGDAISSVGGRTTSLENGLKTTNDNVSKKADSTTVQTLQNTVTQQGKDISAAGTNITSMQASLTRRTVFTVTAKGNGNSANHGLFDESGKNLFTPGRSYALITFKANSDGSTVINTSKTYDVFGSANNGKAMSDDIAALANGVYVCVMTYDEPSGQRNSIASALELLGGTTEVINSLPYRGAYILLGRKGMKAGDGLELRAPTGGDSSAFISTSVEFVNGVMMGLGAAGGVMMKADANASAITTLQNTVTQQGKDITSASSAITNLQNDLNTANGNINKKADATALSALQNTVTQQGKDISSQGSSLTQLTNSLNATNDSIDASGQIPGNMITNASFERDNGGYSTWSGPASVMVAQSPRTGNKILKIASGSPTLVGQRITYVKGRTYKIGMWARQDSNTTINGGTSNTKFRVADSTGLIASFGYGPFTTSWQEISWVWKATKDMVADTQITAYLSAGAMYFDDFYVIDITDRVDLDATTSAVSGLTTRVSNAEGDISNISNSVTSLNNSLSTLNKTVSSKADASALSSLQNTVTQQGKDISSASVSVTNLQSSLNTLKVQTNPWIDGTFETYDNNQQIGGSTAVITTDFKSSGNKCLKATRPANTSGNSDKTIGSYSVVRQSAKYRVEFWAMMPAAEAPPSGWSVAVGLHSINKDGGNDWQGITFNEGSLGGRDKWVKFTGVISLSASVTRSHVWISTRGQSGSNTPGYSVYIDDFVITDVTDAAEAQQTANANATAISSLQAKTSDLDGKITAQTSQLTSMQSKVDASSSKVDQLSKTISDSQSTQASLNTSLQSQIDAQASANIKNQADLNSATTSIASIKSTQATQATQISAMAKTQTDMTASLNSQSASIQTLQEAVSNNDALNSTWMVKMETNNNGQKYAAGIALGVDGKNMQSQFLVQADRFALINTSNGNTTTPFVIDNGVTYMNAAFIKDGSIGSAKVGDLMSSNFQENVRGWRISRDGTMNINGSGPGSSRTVITNGKIEVYDSNNRLRVRMGIF</sequence>
<dbReference type="InterPro" id="IPR003961">
    <property type="entry name" value="FN3_dom"/>
</dbReference>
<dbReference type="SUPFAM" id="SSF49265">
    <property type="entry name" value="Fibronectin type III"/>
    <property type="match status" value="1"/>
</dbReference>
<dbReference type="Gene3D" id="1.10.287.1490">
    <property type="match status" value="1"/>
</dbReference>
<evidence type="ECO:0000259" key="3">
    <source>
        <dbReference type="PROSITE" id="PS50853"/>
    </source>
</evidence>
<dbReference type="SMART" id="SM00060">
    <property type="entry name" value="FN3"/>
    <property type="match status" value="2"/>
</dbReference>
<comment type="caution">
    <text evidence="4">The sequence shown here is derived from an EMBL/GenBank/DDBJ whole genome shotgun (WGS) entry which is preliminary data.</text>
</comment>
<keyword evidence="1" id="KW-0175">Coiled coil</keyword>
<dbReference type="Pfam" id="PF09327">
    <property type="entry name" value="Phage_Tail_Tip"/>
    <property type="match status" value="1"/>
</dbReference>
<name>A0A483J030_KLEPN</name>
<evidence type="ECO:0000256" key="2">
    <source>
        <dbReference type="SAM" id="MobiDB-lite"/>
    </source>
</evidence>
<dbReference type="InterPro" id="IPR008979">
    <property type="entry name" value="Galactose-bd-like_sf"/>
</dbReference>
<protein>
    <submittedName>
        <fullName evidence="4">DUF1983 domain-containing protein</fullName>
    </submittedName>
</protein>
<accession>A0A483J030</accession>
<dbReference type="PROSITE" id="PS50853">
    <property type="entry name" value="FN3"/>
    <property type="match status" value="2"/>
</dbReference>
<proteinExistence type="predicted"/>
<reference evidence="4" key="1">
    <citation type="submission" date="2019-01" db="EMBL/GenBank/DDBJ databases">
        <authorList>
            <person name="Lista F."/>
            <person name="Anselmo A."/>
        </authorList>
    </citation>
    <scope>NUCLEOTIDE SEQUENCE</scope>
    <source>
        <strain evidence="4">13S</strain>
    </source>
</reference>
<dbReference type="Gene3D" id="2.60.120.260">
    <property type="entry name" value="Galactose-binding domain-like"/>
    <property type="match status" value="5"/>
</dbReference>
<feature type="domain" description="Fibronectin type-III" evidence="3">
    <location>
        <begin position="752"/>
        <end position="847"/>
    </location>
</feature>
<dbReference type="SUPFAM" id="SSF49785">
    <property type="entry name" value="Galactose-binding domain-like"/>
    <property type="match status" value="4"/>
</dbReference>